<sequence>MLSRFKPNFVMKYKVFIRSDKASFIGMESSYFAAITLRCLGIDIVYC</sequence>
<reference evidence="1" key="1">
    <citation type="journal article" date="2020" name="Int. J. Syst. Evol. Microbiol.">
        <title>Aquipluma nitroreducens gen. nov. sp. nov., a novel facultatively anaerobic bacterium isolated from a freshwater lake.</title>
        <authorList>
            <person name="Watanabe M."/>
            <person name="Kojima H."/>
            <person name="Fukui M."/>
        </authorList>
    </citation>
    <scope>NUCLEOTIDE SEQUENCE</scope>
    <source>
        <strain evidence="1">MeG22</strain>
    </source>
</reference>
<evidence type="ECO:0000313" key="2">
    <source>
        <dbReference type="Proteomes" id="UP001193389"/>
    </source>
</evidence>
<accession>A0A5K7S556</accession>
<dbReference type="EMBL" id="AP018694">
    <property type="protein sequence ID" value="BBE16484.1"/>
    <property type="molecule type" value="Genomic_DNA"/>
</dbReference>
<proteinExistence type="predicted"/>
<organism evidence="1 2">
    <name type="scientific">Aquipluma nitroreducens</name>
    <dbReference type="NCBI Taxonomy" id="2010828"/>
    <lineage>
        <taxon>Bacteria</taxon>
        <taxon>Pseudomonadati</taxon>
        <taxon>Bacteroidota</taxon>
        <taxon>Bacteroidia</taxon>
        <taxon>Marinilabiliales</taxon>
        <taxon>Prolixibacteraceae</taxon>
        <taxon>Aquipluma</taxon>
    </lineage>
</organism>
<protein>
    <submittedName>
        <fullName evidence="1">Uncharacterized protein</fullName>
    </submittedName>
</protein>
<keyword evidence="2" id="KW-1185">Reference proteome</keyword>
<dbReference type="AlphaFoldDB" id="A0A5K7S556"/>
<dbReference type="KEGG" id="anf:AQPE_0623"/>
<dbReference type="Proteomes" id="UP001193389">
    <property type="component" value="Chromosome"/>
</dbReference>
<gene>
    <name evidence="1" type="ORF">AQPE_0623</name>
</gene>
<name>A0A5K7S556_9BACT</name>
<evidence type="ECO:0000313" key="1">
    <source>
        <dbReference type="EMBL" id="BBE16484.1"/>
    </source>
</evidence>